<sequence length="409" mass="45806">MSSSYPIPPGVHALPKESLDLRPDTEIDTQILNPPPITSIKNIWFFWHSGYPTMHPYTKRTVRAWHRRFTKKGWTIRVIDQIPNSKSNVSQYLDTNSRSIFPSAFVENRLSGTHALQHTSDLVRWPLLLKYGGVYADVGLMQIGDLDELWNKTVADENSPYEVLSYSTGEEDRYTLANYFMGCAPGNELFSRCHELLLAIWNEDGGRLSTEGTHASPLLRGVPLMGGGFTITNDDGSVISAEDASKMLTDYIIQGQAATATMGIVDPASNWDGPAYCREHFYALPFMDGAQLINEFTNWDGQRAFDLMSLYLPGVGEEEGDDQKAAREIVEACLKRSFAFKLAHGLILKVFKHTLGSLWRGNEGSDVVEGTYADWLRFGMVYWAPDVLMENVELPVIEPIRVGGLLDVE</sequence>
<evidence type="ECO:0000313" key="2">
    <source>
        <dbReference type="Proteomes" id="UP001149165"/>
    </source>
</evidence>
<reference evidence="1" key="2">
    <citation type="journal article" date="2023" name="IMA Fungus">
        <title>Comparative genomic study of the Penicillium genus elucidates a diverse pangenome and 15 lateral gene transfer events.</title>
        <authorList>
            <person name="Petersen C."/>
            <person name="Sorensen T."/>
            <person name="Nielsen M.R."/>
            <person name="Sondergaard T.E."/>
            <person name="Sorensen J.L."/>
            <person name="Fitzpatrick D.A."/>
            <person name="Frisvad J.C."/>
            <person name="Nielsen K.L."/>
        </authorList>
    </citation>
    <scope>NUCLEOTIDE SEQUENCE</scope>
    <source>
        <strain evidence="1">IBT 30069</strain>
    </source>
</reference>
<dbReference type="InterPro" id="IPR029044">
    <property type="entry name" value="Nucleotide-diphossugar_trans"/>
</dbReference>
<dbReference type="EMBL" id="JAPQKH010000003">
    <property type="protein sequence ID" value="KAJ5106384.1"/>
    <property type="molecule type" value="Genomic_DNA"/>
</dbReference>
<dbReference type="Pfam" id="PF05704">
    <property type="entry name" value="Caps_synth"/>
    <property type="match status" value="1"/>
</dbReference>
<dbReference type="SUPFAM" id="SSF53448">
    <property type="entry name" value="Nucleotide-diphospho-sugar transferases"/>
    <property type="match status" value="1"/>
</dbReference>
<comment type="caution">
    <text evidence="1">The sequence shown here is derived from an EMBL/GenBank/DDBJ whole genome shotgun (WGS) entry which is preliminary data.</text>
</comment>
<dbReference type="InterPro" id="IPR008441">
    <property type="entry name" value="AfumC-like_glycosyl_Trfase"/>
</dbReference>
<protein>
    <recommendedName>
        <fullName evidence="3">Capsule polysaccharide biosynthesis protein</fullName>
    </recommendedName>
</protein>
<name>A0A9W9FU42_9EURO</name>
<evidence type="ECO:0008006" key="3">
    <source>
        <dbReference type="Google" id="ProtNLM"/>
    </source>
</evidence>
<evidence type="ECO:0000313" key="1">
    <source>
        <dbReference type="EMBL" id="KAJ5106384.1"/>
    </source>
</evidence>
<dbReference type="Gene3D" id="3.90.550.20">
    <property type="match status" value="1"/>
</dbReference>
<dbReference type="AlphaFoldDB" id="A0A9W9FU42"/>
<gene>
    <name evidence="1" type="ORF">N7456_003059</name>
</gene>
<organism evidence="1 2">
    <name type="scientific">Penicillium angulare</name>
    <dbReference type="NCBI Taxonomy" id="116970"/>
    <lineage>
        <taxon>Eukaryota</taxon>
        <taxon>Fungi</taxon>
        <taxon>Dikarya</taxon>
        <taxon>Ascomycota</taxon>
        <taxon>Pezizomycotina</taxon>
        <taxon>Eurotiomycetes</taxon>
        <taxon>Eurotiomycetidae</taxon>
        <taxon>Eurotiales</taxon>
        <taxon>Aspergillaceae</taxon>
        <taxon>Penicillium</taxon>
    </lineage>
</organism>
<accession>A0A9W9FU42</accession>
<reference evidence="1" key="1">
    <citation type="submission" date="2022-11" db="EMBL/GenBank/DDBJ databases">
        <authorList>
            <person name="Petersen C."/>
        </authorList>
    </citation>
    <scope>NUCLEOTIDE SEQUENCE</scope>
    <source>
        <strain evidence="1">IBT 30069</strain>
    </source>
</reference>
<dbReference type="OrthoDB" id="409543at2759"/>
<dbReference type="Proteomes" id="UP001149165">
    <property type="component" value="Unassembled WGS sequence"/>
</dbReference>
<keyword evidence="2" id="KW-1185">Reference proteome</keyword>
<dbReference type="GO" id="GO:0016757">
    <property type="term" value="F:glycosyltransferase activity"/>
    <property type="evidence" value="ECO:0007669"/>
    <property type="project" value="InterPro"/>
</dbReference>
<proteinExistence type="predicted"/>